<dbReference type="PANTHER" id="PTHR35046">
    <property type="entry name" value="ZINC KNUCKLE (CCHC-TYPE) FAMILY PROTEIN"/>
    <property type="match status" value="1"/>
</dbReference>
<proteinExistence type="predicted"/>
<feature type="non-terminal residue" evidence="2">
    <location>
        <position position="1"/>
    </location>
</feature>
<feature type="compositionally biased region" description="Basic residues" evidence="1">
    <location>
        <begin position="72"/>
        <end position="83"/>
    </location>
</feature>
<reference evidence="2" key="1">
    <citation type="submission" date="2018-05" db="EMBL/GenBank/DDBJ databases">
        <title>Draft genome of Mucuna pruriens seed.</title>
        <authorList>
            <person name="Nnadi N.E."/>
            <person name="Vos R."/>
            <person name="Hasami M.H."/>
            <person name="Devisetty U.K."/>
            <person name="Aguiy J.C."/>
        </authorList>
    </citation>
    <scope>NUCLEOTIDE SEQUENCE [LARGE SCALE GENOMIC DNA]</scope>
    <source>
        <strain evidence="2">JCA_2017</strain>
    </source>
</reference>
<evidence type="ECO:0000256" key="1">
    <source>
        <dbReference type="SAM" id="MobiDB-lite"/>
    </source>
</evidence>
<dbReference type="Proteomes" id="UP000257109">
    <property type="component" value="Unassembled WGS sequence"/>
</dbReference>
<sequence>MARFFHGLNIKIQDIVELHDYTSLSTLVHHATKVELQLKRHGRRSYPNTSSSWKGKERRKTSQDRTKSLRVLPHKVKKKRYRTHNFSMPKQKDNDLKGEWRKSTSSESESSSEEAHYDKDLLMVRRFMSIIIGDDQSQREYISFKVLDSWKIVNVVSLGLVEKLSIPTLPHPKPYKFNG</sequence>
<protein>
    <submittedName>
        <fullName evidence="2">Uncharacterized protein</fullName>
    </submittedName>
</protein>
<evidence type="ECO:0000313" key="2">
    <source>
        <dbReference type="EMBL" id="RDX73818.1"/>
    </source>
</evidence>
<dbReference type="AlphaFoldDB" id="A0A371F682"/>
<feature type="region of interest" description="Disordered" evidence="1">
    <location>
        <begin position="38"/>
        <end position="115"/>
    </location>
</feature>
<gene>
    <name evidence="2" type="ORF">CR513_46508</name>
</gene>
<comment type="caution">
    <text evidence="2">The sequence shown here is derived from an EMBL/GenBank/DDBJ whole genome shotgun (WGS) entry which is preliminary data.</text>
</comment>
<feature type="compositionally biased region" description="Basic and acidic residues" evidence="1">
    <location>
        <begin position="90"/>
        <end position="104"/>
    </location>
</feature>
<dbReference type="PANTHER" id="PTHR35046:SF9">
    <property type="entry name" value="RNA-DIRECTED DNA POLYMERASE"/>
    <property type="match status" value="1"/>
</dbReference>
<keyword evidence="3" id="KW-1185">Reference proteome</keyword>
<organism evidence="2 3">
    <name type="scientific">Mucuna pruriens</name>
    <name type="common">Velvet bean</name>
    <name type="synonym">Dolichos pruriens</name>
    <dbReference type="NCBI Taxonomy" id="157652"/>
    <lineage>
        <taxon>Eukaryota</taxon>
        <taxon>Viridiplantae</taxon>
        <taxon>Streptophyta</taxon>
        <taxon>Embryophyta</taxon>
        <taxon>Tracheophyta</taxon>
        <taxon>Spermatophyta</taxon>
        <taxon>Magnoliopsida</taxon>
        <taxon>eudicotyledons</taxon>
        <taxon>Gunneridae</taxon>
        <taxon>Pentapetalae</taxon>
        <taxon>rosids</taxon>
        <taxon>fabids</taxon>
        <taxon>Fabales</taxon>
        <taxon>Fabaceae</taxon>
        <taxon>Papilionoideae</taxon>
        <taxon>50 kb inversion clade</taxon>
        <taxon>NPAAA clade</taxon>
        <taxon>indigoferoid/millettioid clade</taxon>
        <taxon>Phaseoleae</taxon>
        <taxon>Mucuna</taxon>
    </lineage>
</organism>
<evidence type="ECO:0000313" key="3">
    <source>
        <dbReference type="Proteomes" id="UP000257109"/>
    </source>
</evidence>
<accession>A0A371F682</accession>
<dbReference type="EMBL" id="QJKJ01010395">
    <property type="protein sequence ID" value="RDX73818.1"/>
    <property type="molecule type" value="Genomic_DNA"/>
</dbReference>
<name>A0A371F682_MUCPR</name>